<dbReference type="GO" id="GO:0016758">
    <property type="term" value="F:hexosyltransferase activity"/>
    <property type="evidence" value="ECO:0007669"/>
    <property type="project" value="UniProtKB-ARBA"/>
</dbReference>
<organism evidence="3 4">
    <name type="scientific">Lactococcus lactis subsp. lactis</name>
    <name type="common">Streptococcus lactis</name>
    <dbReference type="NCBI Taxonomy" id="1360"/>
    <lineage>
        <taxon>Bacteria</taxon>
        <taxon>Bacillati</taxon>
        <taxon>Bacillota</taxon>
        <taxon>Bacilli</taxon>
        <taxon>Lactobacillales</taxon>
        <taxon>Streptococcaceae</taxon>
        <taxon>Lactococcus</taxon>
    </lineage>
</organism>
<reference evidence="2 5" key="3">
    <citation type="submission" date="2018-03" db="EMBL/GenBank/DDBJ databases">
        <title>Genome sequence of Lactococcus lactis strain 14B4 from almond drupe.</title>
        <authorList>
            <person name="Tran T.D."/>
            <person name="McGarvey J.A."/>
            <person name="Huynh S."/>
            <person name="Parker C.T."/>
        </authorList>
    </citation>
    <scope>NUCLEOTIDE SEQUENCE [LARGE SCALE GENOMIC DNA]</scope>
    <source>
        <strain evidence="2 5">14B4</strain>
    </source>
</reference>
<proteinExistence type="predicted"/>
<evidence type="ECO:0000313" key="2">
    <source>
        <dbReference type="EMBL" id="AWN64827.1"/>
    </source>
</evidence>
<reference evidence="4" key="1">
    <citation type="submission" date="2015-10" db="EMBL/GenBank/DDBJ databases">
        <title>Draft Genome Sequences of 11 Lactococcus lactis subspecies cremoris strains.</title>
        <authorList>
            <person name="Wels M."/>
            <person name="Backus L."/>
            <person name="Boekhorst J."/>
            <person name="Dijkstra A."/>
            <person name="Beerthuizen M."/>
            <person name="Kelly W."/>
            <person name="Siezen R."/>
            <person name="Bachmann H."/>
            <person name="Van Hijum S."/>
        </authorList>
    </citation>
    <scope>NUCLEOTIDE SEQUENCE [LARGE SCALE GENOMIC DNA]</scope>
    <source>
        <strain evidence="4">M20</strain>
    </source>
</reference>
<dbReference type="InterPro" id="IPR001173">
    <property type="entry name" value="Glyco_trans_2-like"/>
</dbReference>
<dbReference type="Gene3D" id="3.90.550.10">
    <property type="entry name" value="Spore Coat Polysaccharide Biosynthesis Protein SpsA, Chain A"/>
    <property type="match status" value="1"/>
</dbReference>
<evidence type="ECO:0000313" key="5">
    <source>
        <dbReference type="Proteomes" id="UP000245919"/>
    </source>
</evidence>
<dbReference type="Proteomes" id="UP000053719">
    <property type="component" value="Unassembled WGS sequence"/>
</dbReference>
<dbReference type="RefSeq" id="WP_023190024.1">
    <property type="nucleotide sequence ID" value="NZ_CP010050.1"/>
</dbReference>
<dbReference type="AlphaFoldDB" id="A0A0A7T3T4"/>
<dbReference type="GeneID" id="89632352"/>
<dbReference type="EMBL" id="CP028160">
    <property type="protein sequence ID" value="AWN64827.1"/>
    <property type="molecule type" value="Genomic_DNA"/>
</dbReference>
<dbReference type="EMBL" id="LKLU01000084">
    <property type="protein sequence ID" value="KSU20554.1"/>
    <property type="molecule type" value="Genomic_DNA"/>
</dbReference>
<dbReference type="PANTHER" id="PTHR22916:SF3">
    <property type="entry name" value="UDP-GLCNAC:BETAGAL BETA-1,3-N-ACETYLGLUCOSAMINYLTRANSFERASE-LIKE PROTEIN 1"/>
    <property type="match status" value="1"/>
</dbReference>
<dbReference type="PANTHER" id="PTHR22916">
    <property type="entry name" value="GLYCOSYLTRANSFERASE"/>
    <property type="match status" value="1"/>
</dbReference>
<sequence length="331" mass="37966">MKKITVVMPVYNTEIYLEKSIQSVLSQDIGQENFILIAINDGSTDKSLEILHSYEKKYPNCIKVVNQENQGVGKARNVGIELADSKYISFLDSDDYYEVDFLSKHVKKAEETDADVIISGFRRITSEGKVLRIYSPSSPQRYTKYSTMSSCNRIYRLDFLKRKKILFFENTFVEDTPFCLSIIAQGAEYGFIDYIGYNWLFNPVSFSSTKLKVGNEENTDKAVEMLEIFLDVGAIKLTNSPEFSYFMFKAISHQLLRQGKQASREGFLTQFYKEKKLLENRLPSALKLTSIIKGSKGDEIKVRLVVTTFFSIYKLGLMSLFARIYTKGDKI</sequence>
<dbReference type="CDD" id="cd00761">
    <property type="entry name" value="Glyco_tranf_GTA_type"/>
    <property type="match status" value="1"/>
</dbReference>
<protein>
    <submittedName>
        <fullName evidence="3">Glycosyl transferase group 2 family protein</fullName>
    </submittedName>
    <submittedName>
        <fullName evidence="2">Glycosyltransferase family 2 protein</fullName>
    </submittedName>
</protein>
<dbReference type="Pfam" id="PF00535">
    <property type="entry name" value="Glycos_transf_2"/>
    <property type="match status" value="1"/>
</dbReference>
<dbReference type="InterPro" id="IPR029044">
    <property type="entry name" value="Nucleotide-diphossugar_trans"/>
</dbReference>
<evidence type="ECO:0000259" key="1">
    <source>
        <dbReference type="Pfam" id="PF00535"/>
    </source>
</evidence>
<dbReference type="SUPFAM" id="SSF53448">
    <property type="entry name" value="Nucleotide-diphospho-sugar transferases"/>
    <property type="match status" value="1"/>
</dbReference>
<dbReference type="Proteomes" id="UP000245919">
    <property type="component" value="Chromosome"/>
</dbReference>
<keyword evidence="3" id="KW-0808">Transferase</keyword>
<dbReference type="PATRIC" id="fig|1360.114.peg.970"/>
<gene>
    <name evidence="2" type="ORF">LL14B4_00915</name>
    <name evidence="3" type="ORF">M20_1412</name>
</gene>
<feature type="domain" description="Glycosyltransferase 2-like" evidence="1">
    <location>
        <begin position="5"/>
        <end position="137"/>
    </location>
</feature>
<reference evidence="3" key="2">
    <citation type="journal article" date="2017" name="Genome Announc.">
        <title>Draft Genome Sequences of 24 Lactococcus lactis Strains.</title>
        <authorList>
            <person name="Backus L."/>
            <person name="Wels M."/>
            <person name="Boekhorst J."/>
            <person name="Dijkstra A.R."/>
            <person name="Beerthuyzen M."/>
            <person name="Kelly W.J."/>
            <person name="Siezen R.J."/>
            <person name="van Hijum S.A."/>
            <person name="Bachmann H."/>
        </authorList>
    </citation>
    <scope>NUCLEOTIDE SEQUENCE</scope>
    <source>
        <strain evidence="3">M20</strain>
    </source>
</reference>
<evidence type="ECO:0000313" key="3">
    <source>
        <dbReference type="EMBL" id="KSU20554.1"/>
    </source>
</evidence>
<accession>A0A0A7T3T4</accession>
<evidence type="ECO:0000313" key="4">
    <source>
        <dbReference type="Proteomes" id="UP000053719"/>
    </source>
</evidence>
<name>A0A0A7T3T4_LACLL</name>